<dbReference type="EMBL" id="JACVVK020000321">
    <property type="protein sequence ID" value="KAK7478607.1"/>
    <property type="molecule type" value="Genomic_DNA"/>
</dbReference>
<dbReference type="AlphaFoldDB" id="A0ABD0JVA3"/>
<evidence type="ECO:0000256" key="2">
    <source>
        <dbReference type="SAM" id="SignalP"/>
    </source>
</evidence>
<feature type="chain" id="PRO_5044764102" evidence="2">
    <location>
        <begin position="20"/>
        <end position="144"/>
    </location>
</feature>
<name>A0ABD0JVA3_9CAEN</name>
<evidence type="ECO:0000313" key="4">
    <source>
        <dbReference type="Proteomes" id="UP001519460"/>
    </source>
</evidence>
<feature type="compositionally biased region" description="Polar residues" evidence="1">
    <location>
        <begin position="124"/>
        <end position="144"/>
    </location>
</feature>
<proteinExistence type="predicted"/>
<feature type="region of interest" description="Disordered" evidence="1">
    <location>
        <begin position="122"/>
        <end position="144"/>
    </location>
</feature>
<dbReference type="Proteomes" id="UP001519460">
    <property type="component" value="Unassembled WGS sequence"/>
</dbReference>
<comment type="caution">
    <text evidence="3">The sequence shown here is derived from an EMBL/GenBank/DDBJ whole genome shotgun (WGS) entry which is preliminary data.</text>
</comment>
<reference evidence="3 4" key="1">
    <citation type="journal article" date="2023" name="Sci. Data">
        <title>Genome assembly of the Korean intertidal mud-creeper Batillaria attramentaria.</title>
        <authorList>
            <person name="Patra A.K."/>
            <person name="Ho P.T."/>
            <person name="Jun S."/>
            <person name="Lee S.J."/>
            <person name="Kim Y."/>
            <person name="Won Y.J."/>
        </authorList>
    </citation>
    <scope>NUCLEOTIDE SEQUENCE [LARGE SCALE GENOMIC DNA]</scope>
    <source>
        <strain evidence="3">Wonlab-2016</strain>
    </source>
</reference>
<sequence length="144" mass="15715">MIANRHFVLFLAFLPCVTSTSKTGKRHPDEIEDTRDRLVPTAGSQISKTERLQSRSTAAMELLRRKEEGGLLFSDYTVSEAVYTQPPGPRAVSGVWPVTTTRRTTARVNQTAVSVWADVHGLSHTETSSVDGSPSTTLPDKTSA</sequence>
<evidence type="ECO:0000313" key="3">
    <source>
        <dbReference type="EMBL" id="KAK7478607.1"/>
    </source>
</evidence>
<keyword evidence="4" id="KW-1185">Reference proteome</keyword>
<feature type="non-terminal residue" evidence="3">
    <location>
        <position position="144"/>
    </location>
</feature>
<evidence type="ECO:0000256" key="1">
    <source>
        <dbReference type="SAM" id="MobiDB-lite"/>
    </source>
</evidence>
<keyword evidence="2" id="KW-0732">Signal</keyword>
<feature type="signal peptide" evidence="2">
    <location>
        <begin position="1"/>
        <end position="19"/>
    </location>
</feature>
<protein>
    <submittedName>
        <fullName evidence="3">Uncharacterized protein</fullName>
    </submittedName>
</protein>
<organism evidence="3 4">
    <name type="scientific">Batillaria attramentaria</name>
    <dbReference type="NCBI Taxonomy" id="370345"/>
    <lineage>
        <taxon>Eukaryota</taxon>
        <taxon>Metazoa</taxon>
        <taxon>Spiralia</taxon>
        <taxon>Lophotrochozoa</taxon>
        <taxon>Mollusca</taxon>
        <taxon>Gastropoda</taxon>
        <taxon>Caenogastropoda</taxon>
        <taxon>Sorbeoconcha</taxon>
        <taxon>Cerithioidea</taxon>
        <taxon>Batillariidae</taxon>
        <taxon>Batillaria</taxon>
    </lineage>
</organism>
<gene>
    <name evidence="3" type="ORF">BaRGS_00030139</name>
</gene>
<accession>A0ABD0JVA3</accession>